<comment type="caution">
    <text evidence="1">The sequence shown here is derived from an EMBL/GenBank/DDBJ whole genome shotgun (WGS) entry which is preliminary data.</text>
</comment>
<protein>
    <submittedName>
        <fullName evidence="1">SPX domain-containing protein</fullName>
    </submittedName>
</protein>
<proteinExistence type="predicted"/>
<organism evidence="1 2">
    <name type="scientific">Lipomyces kononenkoae</name>
    <name type="common">Yeast</name>
    <dbReference type="NCBI Taxonomy" id="34357"/>
    <lineage>
        <taxon>Eukaryota</taxon>
        <taxon>Fungi</taxon>
        <taxon>Dikarya</taxon>
        <taxon>Ascomycota</taxon>
        <taxon>Saccharomycotina</taxon>
        <taxon>Lipomycetes</taxon>
        <taxon>Lipomycetales</taxon>
        <taxon>Lipomycetaceae</taxon>
        <taxon>Lipomyces</taxon>
    </lineage>
</organism>
<sequence length="540" mass="61148">MKFAKVFQQLLDEESIPKEWVGMAIQYKALKKCINKVVQELAELGLEKETLQLLLAYERAQRSHALGTSGVGSNEKQKPKLVYSFEGTLHEFVPKITINLDTVNGTLFSAAISPEIRERLASLVSNVARESSQITADREDADEAGSLPSPLEECGIYISDREDIQPDICNACYAVATDGSLPATFEPTTRDDSDASGGPKRQCDMRNLFKPEYYLMQAAASKPGDACSDVARAKYDPETPFDAIPSTIELHLHSDSEFFKMLCTELVGLDSLHEEQEKQLSEQVTDIARSLPHVASPLHKRNDLYVWREIFRLYIDAGVFFSTLEQDHGERGVEKAKQQLEWFTDQLRQMNLMSRFKLPESKTIWESFWMLNMSLLQSAQFQTLNQTATTKILKKFDKMTALSAGQVFPEFYFNNPSGSVSTSVAKSVCFVMAEQLLTVIPQLDDYSCPVCYQIAFKPVRLDCGHVFCIRCLVKLQREQRDGCPICRQNVLLNANGQNIDIALYNQMLLYFPRETKAKQAANEKEITKEQFNQRKQCVIQ</sequence>
<accession>A0ACC3T787</accession>
<name>A0ACC3T787_LIPKO</name>
<gene>
    <name evidence="1" type="ORF">V1525DRAFT_397689</name>
</gene>
<keyword evidence="2" id="KW-1185">Reference proteome</keyword>
<reference evidence="2" key="1">
    <citation type="journal article" date="2024" name="Front. Bioeng. Biotechnol.">
        <title>Genome-scale model development and genomic sequencing of the oleaginous clade Lipomyces.</title>
        <authorList>
            <person name="Czajka J.J."/>
            <person name="Han Y."/>
            <person name="Kim J."/>
            <person name="Mondo S.J."/>
            <person name="Hofstad B.A."/>
            <person name="Robles A."/>
            <person name="Haridas S."/>
            <person name="Riley R."/>
            <person name="LaButti K."/>
            <person name="Pangilinan J."/>
            <person name="Andreopoulos W."/>
            <person name="Lipzen A."/>
            <person name="Yan J."/>
            <person name="Wang M."/>
            <person name="Ng V."/>
            <person name="Grigoriev I.V."/>
            <person name="Spatafora J.W."/>
            <person name="Magnuson J.K."/>
            <person name="Baker S.E."/>
            <person name="Pomraning K.R."/>
        </authorList>
    </citation>
    <scope>NUCLEOTIDE SEQUENCE [LARGE SCALE GENOMIC DNA]</scope>
    <source>
        <strain evidence="2">CBS 7786</strain>
    </source>
</reference>
<evidence type="ECO:0000313" key="1">
    <source>
        <dbReference type="EMBL" id="KAK9239531.1"/>
    </source>
</evidence>
<dbReference type="Proteomes" id="UP001433508">
    <property type="component" value="Unassembled WGS sequence"/>
</dbReference>
<evidence type="ECO:0000313" key="2">
    <source>
        <dbReference type="Proteomes" id="UP001433508"/>
    </source>
</evidence>
<dbReference type="EMBL" id="MU971345">
    <property type="protein sequence ID" value="KAK9239531.1"/>
    <property type="molecule type" value="Genomic_DNA"/>
</dbReference>